<feature type="compositionally biased region" description="Low complexity" evidence="1">
    <location>
        <begin position="22"/>
        <end position="31"/>
    </location>
</feature>
<feature type="region of interest" description="Disordered" evidence="1">
    <location>
        <begin position="1"/>
        <end position="46"/>
    </location>
</feature>
<gene>
    <name evidence="2" type="ORF">PALI_b0256</name>
</gene>
<sequence>MIFTPNSKKVNQYKIKKHQYQPKKLLPNKKPNSPPPQTKITKTHKQLLSIDFLN</sequence>
<reference evidence="2 3" key="1">
    <citation type="submission" date="2015-06" db="EMBL/GenBank/DDBJ databases">
        <title>Genome sequence of Pseudoalteromonas aliena.</title>
        <authorList>
            <person name="Xie B.-B."/>
            <person name="Rong J.-C."/>
            <person name="Qin Q.-L."/>
            <person name="Zhang Y.-Z."/>
        </authorList>
    </citation>
    <scope>NUCLEOTIDE SEQUENCE [LARGE SCALE GENOMIC DNA]</scope>
    <source>
        <strain evidence="2 3">SW19</strain>
    </source>
</reference>
<evidence type="ECO:0000313" key="3">
    <source>
        <dbReference type="Proteomes" id="UP000648482"/>
    </source>
</evidence>
<name>A0ABR9E3W2_9GAMM</name>
<protein>
    <submittedName>
        <fullName evidence="2">Uncharacterized protein</fullName>
    </submittedName>
</protein>
<evidence type="ECO:0000256" key="1">
    <source>
        <dbReference type="SAM" id="MobiDB-lite"/>
    </source>
</evidence>
<accession>A0ABR9E3W2</accession>
<dbReference type="EMBL" id="AQGU01000029">
    <property type="protein sequence ID" value="MBE0361305.1"/>
    <property type="molecule type" value="Genomic_DNA"/>
</dbReference>
<keyword evidence="3" id="KW-1185">Reference proteome</keyword>
<feature type="compositionally biased region" description="Polar residues" evidence="1">
    <location>
        <begin position="1"/>
        <end position="10"/>
    </location>
</feature>
<proteinExistence type="predicted"/>
<evidence type="ECO:0000313" key="2">
    <source>
        <dbReference type="EMBL" id="MBE0361305.1"/>
    </source>
</evidence>
<organism evidence="2 3">
    <name type="scientific">Pseudoalteromonas aliena SW19</name>
    <dbReference type="NCBI Taxonomy" id="1314866"/>
    <lineage>
        <taxon>Bacteria</taxon>
        <taxon>Pseudomonadati</taxon>
        <taxon>Pseudomonadota</taxon>
        <taxon>Gammaproteobacteria</taxon>
        <taxon>Alteromonadales</taxon>
        <taxon>Pseudoalteromonadaceae</taxon>
        <taxon>Pseudoalteromonas</taxon>
    </lineage>
</organism>
<dbReference type="Proteomes" id="UP000648482">
    <property type="component" value="Unassembled WGS sequence"/>
</dbReference>
<comment type="caution">
    <text evidence="2">The sequence shown here is derived from an EMBL/GenBank/DDBJ whole genome shotgun (WGS) entry which is preliminary data.</text>
</comment>